<dbReference type="Pfam" id="PF00046">
    <property type="entry name" value="Homeodomain"/>
    <property type="match status" value="1"/>
</dbReference>
<protein>
    <submittedName>
        <fullName evidence="12">Pituitary homeobox x-like</fullName>
    </submittedName>
</protein>
<feature type="compositionally biased region" description="Basic and acidic residues" evidence="9">
    <location>
        <begin position="55"/>
        <end position="64"/>
    </location>
</feature>
<dbReference type="CDD" id="cd00086">
    <property type="entry name" value="homeodomain"/>
    <property type="match status" value="1"/>
</dbReference>
<dbReference type="PROSITE" id="PS00027">
    <property type="entry name" value="HOMEOBOX_1"/>
    <property type="match status" value="1"/>
</dbReference>
<keyword evidence="11" id="KW-1185">Reference proteome</keyword>
<feature type="compositionally biased region" description="Polar residues" evidence="9">
    <location>
        <begin position="32"/>
        <end position="51"/>
    </location>
</feature>
<dbReference type="InterPro" id="IPR000047">
    <property type="entry name" value="HTH_motif"/>
</dbReference>
<feature type="domain" description="Homeobox" evidence="10">
    <location>
        <begin position="85"/>
        <end position="145"/>
    </location>
</feature>
<dbReference type="PROSITE" id="PS50071">
    <property type="entry name" value="HOMEOBOX_2"/>
    <property type="match status" value="1"/>
</dbReference>
<dbReference type="SMART" id="SM00389">
    <property type="entry name" value="HOX"/>
    <property type="match status" value="1"/>
</dbReference>
<reference evidence="12" key="1">
    <citation type="submission" date="2025-08" db="UniProtKB">
        <authorList>
            <consortium name="RefSeq"/>
        </authorList>
    </citation>
    <scope>IDENTIFICATION</scope>
    <source>
        <tissue evidence="12">Testes</tissue>
    </source>
</reference>
<sequence length="293" mass="32596">MNYLTDPVTSGDSTAEFIHKNVYPKQEVHMSGTNSNIDRLSNMGSLQTGGRSHTKKIDQQRDTENTTTDGRTSSAVVGGSCEGDLRLQRRRTHFSTEQMQVLESYFARYRYPDMATREEIAIYLGLMEKQIRVWFKNRRAKWRKRDCKVGDFKAGFGAPYGLLQTSIDTDNFYSSYPQYNALMAGKSTRSLTPQSYGFSFGATNSLSSTNQNFGFSHASSYDAAAAARNNLAGNFYGQNGCFTHAQSYHLQGQFQVPGSYSDLKAPQPSAQFINSSLPCTSTETKLSSCAYAV</sequence>
<keyword evidence="5 7" id="KW-0371">Homeobox</keyword>
<evidence type="ECO:0000313" key="11">
    <source>
        <dbReference type="Proteomes" id="UP000694865"/>
    </source>
</evidence>
<dbReference type="InterPro" id="IPR001356">
    <property type="entry name" value="HD"/>
</dbReference>
<accession>A0ABM0LUZ0</accession>
<evidence type="ECO:0000259" key="10">
    <source>
        <dbReference type="PROSITE" id="PS50071"/>
    </source>
</evidence>
<keyword evidence="6 7" id="KW-0539">Nucleus</keyword>
<organism evidence="11 12">
    <name type="scientific">Saccoglossus kowalevskii</name>
    <name type="common">Acorn worm</name>
    <dbReference type="NCBI Taxonomy" id="10224"/>
    <lineage>
        <taxon>Eukaryota</taxon>
        <taxon>Metazoa</taxon>
        <taxon>Hemichordata</taxon>
        <taxon>Enteropneusta</taxon>
        <taxon>Harrimaniidae</taxon>
        <taxon>Saccoglossus</taxon>
    </lineage>
</organism>
<proteinExistence type="inferred from homology"/>
<evidence type="ECO:0000256" key="2">
    <source>
        <dbReference type="ARBA" id="ARBA00006503"/>
    </source>
</evidence>
<evidence type="ECO:0000256" key="5">
    <source>
        <dbReference type="ARBA" id="ARBA00023155"/>
    </source>
</evidence>
<evidence type="ECO:0000256" key="3">
    <source>
        <dbReference type="ARBA" id="ARBA00022473"/>
    </source>
</evidence>
<evidence type="ECO:0000313" key="12">
    <source>
        <dbReference type="RefSeq" id="XP_006811581.1"/>
    </source>
</evidence>
<name>A0ABM0LUZ0_SACKO</name>
<feature type="compositionally biased region" description="Polar residues" evidence="9">
    <location>
        <begin position="65"/>
        <end position="75"/>
    </location>
</feature>
<keyword evidence="4 7" id="KW-0238">DNA-binding</keyword>
<dbReference type="InterPro" id="IPR009057">
    <property type="entry name" value="Homeodomain-like_sf"/>
</dbReference>
<gene>
    <name evidence="12" type="primary">LOC102809431</name>
</gene>
<feature type="region of interest" description="Disordered" evidence="9">
    <location>
        <begin position="32"/>
        <end position="79"/>
    </location>
</feature>
<dbReference type="PANTHER" id="PTHR45882">
    <property type="entry name" value="PITUITARY HOMEOBOX HOMOLOG PTX1"/>
    <property type="match status" value="1"/>
</dbReference>
<dbReference type="SUPFAM" id="SSF46689">
    <property type="entry name" value="Homeodomain-like"/>
    <property type="match status" value="1"/>
</dbReference>
<comment type="similarity">
    <text evidence="2">Belongs to the paired homeobox family. Bicoid subfamily.</text>
</comment>
<dbReference type="RefSeq" id="XP_006811581.1">
    <property type="nucleotide sequence ID" value="XM_006811518.1"/>
</dbReference>
<comment type="subcellular location">
    <subcellularLocation>
        <location evidence="1 7 8">Nucleus</location>
    </subcellularLocation>
</comment>
<evidence type="ECO:0000256" key="1">
    <source>
        <dbReference type="ARBA" id="ARBA00004123"/>
    </source>
</evidence>
<evidence type="ECO:0000256" key="7">
    <source>
        <dbReference type="PROSITE-ProRule" id="PRU00108"/>
    </source>
</evidence>
<keyword evidence="3" id="KW-0217">Developmental protein</keyword>
<dbReference type="PANTHER" id="PTHR45882:SF3">
    <property type="entry name" value="PITUITARY HOMEOBOX HOMOLOG PTX1"/>
    <property type="match status" value="1"/>
</dbReference>
<evidence type="ECO:0000256" key="6">
    <source>
        <dbReference type="ARBA" id="ARBA00023242"/>
    </source>
</evidence>
<dbReference type="Proteomes" id="UP000694865">
    <property type="component" value="Unplaced"/>
</dbReference>
<dbReference type="InterPro" id="IPR017970">
    <property type="entry name" value="Homeobox_CS"/>
</dbReference>
<dbReference type="GeneID" id="102809431"/>
<dbReference type="Gene3D" id="1.10.10.60">
    <property type="entry name" value="Homeodomain-like"/>
    <property type="match status" value="1"/>
</dbReference>
<feature type="DNA-binding region" description="Homeobox" evidence="7">
    <location>
        <begin position="87"/>
        <end position="146"/>
    </location>
</feature>
<evidence type="ECO:0000256" key="8">
    <source>
        <dbReference type="RuleBase" id="RU000682"/>
    </source>
</evidence>
<evidence type="ECO:0000256" key="4">
    <source>
        <dbReference type="ARBA" id="ARBA00023125"/>
    </source>
</evidence>
<evidence type="ECO:0000256" key="9">
    <source>
        <dbReference type="SAM" id="MobiDB-lite"/>
    </source>
</evidence>
<dbReference type="PRINTS" id="PR00031">
    <property type="entry name" value="HTHREPRESSR"/>
</dbReference>